<reference evidence="2" key="1">
    <citation type="submission" date="2017-04" db="EMBL/GenBank/DDBJ databases">
        <authorList>
            <person name="Varghese N."/>
            <person name="Submissions S."/>
        </authorList>
    </citation>
    <scope>NUCLEOTIDE SEQUENCE [LARGE SCALE GENOMIC DNA]</scope>
    <source>
        <strain evidence="2">B4P</strain>
    </source>
</reference>
<dbReference type="RefSeq" id="WP_085422178.1">
    <property type="nucleotide sequence ID" value="NZ_FXAF01000006.1"/>
</dbReference>
<proteinExistence type="predicted"/>
<gene>
    <name evidence="1" type="ORF">SAMN02982989_1918</name>
</gene>
<sequence>MSIILKEHQERVSHAVSAYRSEIAEIEAHIRLRAMSADVSDAELALLRRLKDEKAEILYRYENLKEAFRAILP</sequence>
<dbReference type="OrthoDB" id="8388664at2"/>
<dbReference type="Proteomes" id="UP000192903">
    <property type="component" value="Unassembled WGS sequence"/>
</dbReference>
<dbReference type="EMBL" id="FXAF01000006">
    <property type="protein sequence ID" value="SMF41383.1"/>
    <property type="molecule type" value="Genomic_DNA"/>
</dbReference>
<protein>
    <recommendedName>
        <fullName evidence="3">DUF465 domain-containing protein</fullName>
    </recommendedName>
</protein>
<dbReference type="AlphaFoldDB" id="A0A1X7EWK3"/>
<evidence type="ECO:0008006" key="3">
    <source>
        <dbReference type="Google" id="ProtNLM"/>
    </source>
</evidence>
<evidence type="ECO:0000313" key="2">
    <source>
        <dbReference type="Proteomes" id="UP000192903"/>
    </source>
</evidence>
<keyword evidence="2" id="KW-1185">Reference proteome</keyword>
<evidence type="ECO:0000313" key="1">
    <source>
        <dbReference type="EMBL" id="SMF41383.1"/>
    </source>
</evidence>
<accession>A0A1X7EWK3</accession>
<organism evidence="1 2">
    <name type="scientific">Xaviernesmea oryzae</name>
    <dbReference type="NCBI Taxonomy" id="464029"/>
    <lineage>
        <taxon>Bacteria</taxon>
        <taxon>Pseudomonadati</taxon>
        <taxon>Pseudomonadota</taxon>
        <taxon>Alphaproteobacteria</taxon>
        <taxon>Hyphomicrobiales</taxon>
        <taxon>Rhizobiaceae</taxon>
        <taxon>Rhizobium/Agrobacterium group</taxon>
        <taxon>Xaviernesmea</taxon>
    </lineage>
</organism>
<name>A0A1X7EWK3_9HYPH</name>